<evidence type="ECO:0000313" key="2">
    <source>
        <dbReference type="Proteomes" id="UP000469734"/>
    </source>
</evidence>
<sequence>MELEMAQDYYNGPTLSVTVNREGARVHRLIDDTNYPTRAKKLCIRRDPMVEALFGAAAEHPSQASPARKIKAGRG</sequence>
<dbReference type="AlphaFoldDB" id="A0A7X4KGE0"/>
<evidence type="ECO:0000313" key="1">
    <source>
        <dbReference type="EMBL" id="MYM72325.1"/>
    </source>
</evidence>
<gene>
    <name evidence="1" type="ORF">GTP56_08955</name>
</gene>
<comment type="caution">
    <text evidence="1">The sequence shown here is derived from an EMBL/GenBank/DDBJ whole genome shotgun (WGS) entry which is preliminary data.</text>
</comment>
<proteinExistence type="predicted"/>
<reference evidence="1 2" key="1">
    <citation type="submission" date="2019-12" db="EMBL/GenBank/DDBJ databases">
        <title>Novel species isolated from a subtropical stream in China.</title>
        <authorList>
            <person name="Lu H."/>
        </authorList>
    </citation>
    <scope>NUCLEOTIDE SEQUENCE [LARGE SCALE GENOMIC DNA]</scope>
    <source>
        <strain evidence="1 2">FT134W</strain>
    </source>
</reference>
<dbReference type="EMBL" id="WWCR01000007">
    <property type="protein sequence ID" value="MYM72325.1"/>
    <property type="molecule type" value="Genomic_DNA"/>
</dbReference>
<accession>A0A7X4KGE0</accession>
<name>A0A7X4KGE0_9BURK</name>
<organism evidence="1 2">
    <name type="scientific">Duganella margarita</name>
    <dbReference type="NCBI Taxonomy" id="2692170"/>
    <lineage>
        <taxon>Bacteria</taxon>
        <taxon>Pseudomonadati</taxon>
        <taxon>Pseudomonadota</taxon>
        <taxon>Betaproteobacteria</taxon>
        <taxon>Burkholderiales</taxon>
        <taxon>Oxalobacteraceae</taxon>
        <taxon>Telluria group</taxon>
        <taxon>Duganella</taxon>
    </lineage>
</organism>
<dbReference type="Proteomes" id="UP000469734">
    <property type="component" value="Unassembled WGS sequence"/>
</dbReference>
<protein>
    <submittedName>
        <fullName evidence="1">Uncharacterized protein</fullName>
    </submittedName>
</protein>